<name>A0AA40CLP1_9PEZI</name>
<organism evidence="1 2">
    <name type="scientific">Cercophora newfieldiana</name>
    <dbReference type="NCBI Taxonomy" id="92897"/>
    <lineage>
        <taxon>Eukaryota</taxon>
        <taxon>Fungi</taxon>
        <taxon>Dikarya</taxon>
        <taxon>Ascomycota</taxon>
        <taxon>Pezizomycotina</taxon>
        <taxon>Sordariomycetes</taxon>
        <taxon>Sordariomycetidae</taxon>
        <taxon>Sordariales</taxon>
        <taxon>Lasiosphaeriaceae</taxon>
        <taxon>Cercophora</taxon>
    </lineage>
</organism>
<evidence type="ECO:0000313" key="1">
    <source>
        <dbReference type="EMBL" id="KAK0643012.1"/>
    </source>
</evidence>
<sequence>MAEEQIQQPWFLIPQDMVDVGYWHLLDTLEQNSTRLLKSNTMPQTPNENLLSNGIAAVSFIRSLGNDTISGKDIGIDKFGRLFRITANTPPTEETTTKFFEQVAFYELKFDVWNSRYQLLDQLRCYLDTAGRFPLFRESLYLVTLTRLAMEMVDTDSGCVNDRLIPQIVKECTAARDYFHSLSQCTMQLWWETGLEGGMTARKWGSFIHLVEMGELCDGDDLYDVQACVRDGLTDEVEGFINNITGICDTVNPPIEKLYSVIKKVKDKFE</sequence>
<protein>
    <submittedName>
        <fullName evidence="1">Uncharacterized protein</fullName>
    </submittedName>
</protein>
<gene>
    <name evidence="1" type="ORF">B0T16DRAFT_391611</name>
</gene>
<accession>A0AA40CLP1</accession>
<comment type="caution">
    <text evidence="1">The sequence shown here is derived from an EMBL/GenBank/DDBJ whole genome shotgun (WGS) entry which is preliminary data.</text>
</comment>
<keyword evidence="2" id="KW-1185">Reference proteome</keyword>
<evidence type="ECO:0000313" key="2">
    <source>
        <dbReference type="Proteomes" id="UP001174936"/>
    </source>
</evidence>
<dbReference type="EMBL" id="JAULSV010000005">
    <property type="protein sequence ID" value="KAK0643012.1"/>
    <property type="molecule type" value="Genomic_DNA"/>
</dbReference>
<proteinExistence type="predicted"/>
<reference evidence="1" key="1">
    <citation type="submission" date="2023-06" db="EMBL/GenBank/DDBJ databases">
        <title>Genome-scale phylogeny and comparative genomics of the fungal order Sordariales.</title>
        <authorList>
            <consortium name="Lawrence Berkeley National Laboratory"/>
            <person name="Hensen N."/>
            <person name="Bonometti L."/>
            <person name="Westerberg I."/>
            <person name="Brannstrom I.O."/>
            <person name="Guillou S."/>
            <person name="Cros-Aarteil S."/>
            <person name="Calhoun S."/>
            <person name="Haridas S."/>
            <person name="Kuo A."/>
            <person name="Mondo S."/>
            <person name="Pangilinan J."/>
            <person name="Riley R."/>
            <person name="Labutti K."/>
            <person name="Andreopoulos B."/>
            <person name="Lipzen A."/>
            <person name="Chen C."/>
            <person name="Yanf M."/>
            <person name="Daum C."/>
            <person name="Ng V."/>
            <person name="Clum A."/>
            <person name="Steindorff A."/>
            <person name="Ohm R."/>
            <person name="Martin F."/>
            <person name="Silar P."/>
            <person name="Natvig D."/>
            <person name="Lalanne C."/>
            <person name="Gautier V."/>
            <person name="Ament-Velasquez S.L."/>
            <person name="Kruys A."/>
            <person name="Hutchinson M.I."/>
            <person name="Powell A.J."/>
            <person name="Barry K."/>
            <person name="Miller A.N."/>
            <person name="Grigoriev I.V."/>
            <person name="Debuchy R."/>
            <person name="Gladieux P."/>
            <person name="Thoren M.H."/>
            <person name="Johannesson H."/>
        </authorList>
    </citation>
    <scope>NUCLEOTIDE SEQUENCE</scope>
    <source>
        <strain evidence="1">SMH2532-1</strain>
    </source>
</reference>
<dbReference type="AlphaFoldDB" id="A0AA40CLP1"/>
<dbReference type="Proteomes" id="UP001174936">
    <property type="component" value="Unassembled WGS sequence"/>
</dbReference>